<dbReference type="InterPro" id="IPR000182">
    <property type="entry name" value="GNAT_dom"/>
</dbReference>
<protein>
    <submittedName>
        <fullName evidence="2">N-acetyltransferase</fullName>
    </submittedName>
</protein>
<sequence>MKRTRSFLGEITVRRFRSADEVLIEQLDSSFTTNAVFEVVRTHIGFGIRERMLSAPIVKHFPDEDVDKDVGDTDRFVAVDQHGVIRGAIELSYEEWHRRLIVENVVVDRKLRGRGVVRHLMNTATQQGLLRDARVIWLEVTNINAPAIRAYRRIGFDFCGLDASLYRGTASEGEIALFMCRELDEGAGSASSVDARRNSACAAGSHAPPTFRVERRSAGSTWPLAVRAHIGVIQPPATFNERHA</sequence>
<dbReference type="EMBL" id="CP024087">
    <property type="protein sequence ID" value="AYF30076.1"/>
    <property type="molecule type" value="Genomic_DNA"/>
</dbReference>
<evidence type="ECO:0000313" key="3">
    <source>
        <dbReference type="Proteomes" id="UP000267804"/>
    </source>
</evidence>
<reference evidence="2 3" key="1">
    <citation type="submission" date="2017-10" db="EMBL/GenBank/DDBJ databases">
        <title>Integration of genomic and chemical information greatly accelerates assignment of the full stereostructure of myelolactone, a potent inhibitor of myeloma from a marine-derived Micromonospora.</title>
        <authorList>
            <person name="Kim M.C."/>
            <person name="Machado H."/>
            <person name="Jensen P.R."/>
            <person name="Fenical W."/>
        </authorList>
    </citation>
    <scope>NUCLEOTIDE SEQUENCE [LARGE SCALE GENOMIC DNA]</scope>
    <source>
        <strain evidence="2 3">CNY-010</strain>
    </source>
</reference>
<proteinExistence type="predicted"/>
<dbReference type="SUPFAM" id="SSF55729">
    <property type="entry name" value="Acyl-CoA N-acyltransferases (Nat)"/>
    <property type="match status" value="1"/>
</dbReference>
<evidence type="ECO:0000313" key="2">
    <source>
        <dbReference type="EMBL" id="AYF30076.1"/>
    </source>
</evidence>
<feature type="domain" description="N-acetyltransferase" evidence="1">
    <location>
        <begin position="11"/>
        <end position="184"/>
    </location>
</feature>
<keyword evidence="2" id="KW-0808">Transferase</keyword>
<dbReference type="KEGG" id="mtua:CSH63_22025"/>
<organism evidence="2 3">
    <name type="scientific">Micromonospora tulbaghiae</name>
    <dbReference type="NCBI Taxonomy" id="479978"/>
    <lineage>
        <taxon>Bacteria</taxon>
        <taxon>Bacillati</taxon>
        <taxon>Actinomycetota</taxon>
        <taxon>Actinomycetes</taxon>
        <taxon>Micromonosporales</taxon>
        <taxon>Micromonosporaceae</taxon>
        <taxon>Micromonospora</taxon>
    </lineage>
</organism>
<gene>
    <name evidence="2" type="ORF">CSH63_22025</name>
</gene>
<dbReference type="Gene3D" id="3.40.630.30">
    <property type="match status" value="1"/>
</dbReference>
<evidence type="ECO:0000259" key="1">
    <source>
        <dbReference type="PROSITE" id="PS51186"/>
    </source>
</evidence>
<dbReference type="Pfam" id="PF00583">
    <property type="entry name" value="Acetyltransf_1"/>
    <property type="match status" value="1"/>
</dbReference>
<dbReference type="Proteomes" id="UP000267804">
    <property type="component" value="Chromosome"/>
</dbReference>
<accession>A0A386WNV2</accession>
<dbReference type="AlphaFoldDB" id="A0A386WNV2"/>
<dbReference type="CDD" id="cd04301">
    <property type="entry name" value="NAT_SF"/>
    <property type="match status" value="1"/>
</dbReference>
<name>A0A386WNV2_9ACTN</name>
<dbReference type="GO" id="GO:0016747">
    <property type="term" value="F:acyltransferase activity, transferring groups other than amino-acyl groups"/>
    <property type="evidence" value="ECO:0007669"/>
    <property type="project" value="InterPro"/>
</dbReference>
<dbReference type="PROSITE" id="PS51186">
    <property type="entry name" value="GNAT"/>
    <property type="match status" value="1"/>
</dbReference>
<dbReference type="InterPro" id="IPR016181">
    <property type="entry name" value="Acyl_CoA_acyltransferase"/>
</dbReference>